<dbReference type="Proteomes" id="UP000663845">
    <property type="component" value="Unassembled WGS sequence"/>
</dbReference>
<name>A0A814QJU6_9BILA</name>
<evidence type="ECO:0000313" key="5">
    <source>
        <dbReference type="Proteomes" id="UP000663845"/>
    </source>
</evidence>
<evidence type="ECO:0000313" key="1">
    <source>
        <dbReference type="EMBL" id="CAF1120686.1"/>
    </source>
</evidence>
<evidence type="ECO:0000313" key="4">
    <source>
        <dbReference type="EMBL" id="CAF4026583.1"/>
    </source>
</evidence>
<sequence>MDSSSMKYRAEEIGMLFGASMAIATPSIAIGVGAGGLAGGVAGGVIGGTTGVVTGSREFGQDVGAFTGGLVGGVTGGYCGGLLTPGFGHITGGLAGMGAGATTGRAAAGAVYDVFRGEDSPKERVVFATHHGFKKQNSLAKGYGFETKFHFN</sequence>
<dbReference type="Proteomes" id="UP000663844">
    <property type="component" value="Unassembled WGS sequence"/>
</dbReference>
<evidence type="ECO:0008006" key="6">
    <source>
        <dbReference type="Google" id="ProtNLM"/>
    </source>
</evidence>
<dbReference type="Proteomes" id="UP000663868">
    <property type="component" value="Unassembled WGS sequence"/>
</dbReference>
<evidence type="ECO:0000313" key="3">
    <source>
        <dbReference type="EMBL" id="CAF3841509.1"/>
    </source>
</evidence>
<organism evidence="1 5">
    <name type="scientific">Adineta steineri</name>
    <dbReference type="NCBI Taxonomy" id="433720"/>
    <lineage>
        <taxon>Eukaryota</taxon>
        <taxon>Metazoa</taxon>
        <taxon>Spiralia</taxon>
        <taxon>Gnathifera</taxon>
        <taxon>Rotifera</taxon>
        <taxon>Eurotatoria</taxon>
        <taxon>Bdelloidea</taxon>
        <taxon>Adinetida</taxon>
        <taxon>Adinetidae</taxon>
        <taxon>Adineta</taxon>
    </lineage>
</organism>
<dbReference type="EMBL" id="CAJOBB010001326">
    <property type="protein sequence ID" value="CAF3841509.1"/>
    <property type="molecule type" value="Genomic_DNA"/>
</dbReference>
<reference evidence="1" key="1">
    <citation type="submission" date="2021-02" db="EMBL/GenBank/DDBJ databases">
        <authorList>
            <person name="Nowell W R."/>
        </authorList>
    </citation>
    <scope>NUCLEOTIDE SEQUENCE</scope>
</reference>
<gene>
    <name evidence="2" type="ORF">IZO911_LOCUS24586</name>
    <name evidence="1" type="ORF">JYZ213_LOCUS22461</name>
    <name evidence="3" type="ORF">KXQ929_LOCUS19512</name>
    <name evidence="4" type="ORF">OXD698_LOCUS31035</name>
</gene>
<proteinExistence type="predicted"/>
<dbReference type="AlphaFoldDB" id="A0A814QJU6"/>
<dbReference type="Proteomes" id="UP000663860">
    <property type="component" value="Unassembled WGS sequence"/>
</dbReference>
<dbReference type="EMBL" id="CAJOAZ010003757">
    <property type="protein sequence ID" value="CAF4026583.1"/>
    <property type="molecule type" value="Genomic_DNA"/>
</dbReference>
<dbReference type="EMBL" id="CAJNOE010000297">
    <property type="protein sequence ID" value="CAF1129107.1"/>
    <property type="molecule type" value="Genomic_DNA"/>
</dbReference>
<comment type="caution">
    <text evidence="1">The sequence shown here is derived from an EMBL/GenBank/DDBJ whole genome shotgun (WGS) entry which is preliminary data.</text>
</comment>
<dbReference type="EMBL" id="CAJNOG010000255">
    <property type="protein sequence ID" value="CAF1120686.1"/>
    <property type="molecule type" value="Genomic_DNA"/>
</dbReference>
<protein>
    <recommendedName>
        <fullName evidence="6">Glycine zipper domain-containing protein</fullName>
    </recommendedName>
</protein>
<accession>A0A814QJU6</accession>
<evidence type="ECO:0000313" key="2">
    <source>
        <dbReference type="EMBL" id="CAF1129107.1"/>
    </source>
</evidence>